<dbReference type="SUPFAM" id="SSF55298">
    <property type="entry name" value="YjgF-like"/>
    <property type="match status" value="1"/>
</dbReference>
<dbReference type="AlphaFoldDB" id="A0A0H2UT46"/>
<reference evidence="2 3" key="1">
    <citation type="journal article" date="2002" name="Proc. Natl. Acad. Sci. U.S.A.">
        <title>Genome sequence of a serotype M3 strain of group A Streptococcus: phage-encoded toxins, the high-virulence phenotype, and clone emergence.</title>
        <authorList>
            <person name="Beres S.B."/>
            <person name="Sylva G.L."/>
            <person name="Barbian K.D."/>
            <person name="Lei B."/>
            <person name="Hoff J.S."/>
            <person name="Mammarella N.D."/>
            <person name="Liu M.Y."/>
            <person name="Smoot J.C."/>
            <person name="Porcella S.F."/>
            <person name="Parkins L.D."/>
            <person name="Campbell D.S."/>
            <person name="Smith T.M."/>
            <person name="McCormick J.K."/>
            <person name="Leung D.Y."/>
            <person name="Schlievert P.M."/>
            <person name="Musser J.M."/>
        </authorList>
    </citation>
    <scope>NUCLEOTIDE SEQUENCE [LARGE SCALE GENOMIC DNA]</scope>
    <source>
        <strain evidence="3">ATCC BAA-595 / MGAS315</strain>
    </source>
</reference>
<evidence type="ECO:0000256" key="1">
    <source>
        <dbReference type="ARBA" id="ARBA00010552"/>
    </source>
</evidence>
<protein>
    <recommendedName>
        <fullName evidence="4">Translation initiation inhibitor</fullName>
    </recommendedName>
</protein>
<dbReference type="KEGG" id="spg:SpyM3_0112"/>
<dbReference type="RefSeq" id="WP_002986446.1">
    <property type="nucleotide sequence ID" value="NC_004070.1"/>
</dbReference>
<dbReference type="SMR" id="A0A0H2UT46"/>
<dbReference type="PANTHER" id="PTHR11803">
    <property type="entry name" value="2-IMINOBUTANOATE/2-IMINOPROPANOATE DEAMINASE RIDA"/>
    <property type="match status" value="1"/>
</dbReference>
<evidence type="ECO:0000313" key="3">
    <source>
        <dbReference type="Proteomes" id="UP000000564"/>
    </source>
</evidence>
<dbReference type="Gene3D" id="3.30.1330.40">
    <property type="entry name" value="RutC-like"/>
    <property type="match status" value="1"/>
</dbReference>
<dbReference type="InterPro" id="IPR035959">
    <property type="entry name" value="RutC-like_sf"/>
</dbReference>
<dbReference type="Proteomes" id="UP000000564">
    <property type="component" value="Chromosome"/>
</dbReference>
<proteinExistence type="inferred from homology"/>
<dbReference type="InterPro" id="IPR006056">
    <property type="entry name" value="RidA"/>
</dbReference>
<dbReference type="HOGENOM" id="CLU_100715_7_1_9"/>
<dbReference type="Pfam" id="PF01042">
    <property type="entry name" value="Ribonuc_L-PSP"/>
    <property type="match status" value="1"/>
</dbReference>
<dbReference type="EMBL" id="AE014074">
    <property type="protein sequence ID" value="AAM78719.1"/>
    <property type="molecule type" value="Genomic_DNA"/>
</dbReference>
<organism evidence="2 3">
    <name type="scientific">Streptococcus pyogenes serotype M3 (strain ATCC BAA-595 / MGAS315)</name>
    <dbReference type="NCBI Taxonomy" id="198466"/>
    <lineage>
        <taxon>Bacteria</taxon>
        <taxon>Bacillati</taxon>
        <taxon>Bacillota</taxon>
        <taxon>Bacilli</taxon>
        <taxon>Lactobacillales</taxon>
        <taxon>Streptococcaceae</taxon>
        <taxon>Streptococcus</taxon>
    </lineage>
</organism>
<name>A0A0H2UT46_STRP3</name>
<comment type="similarity">
    <text evidence="1">Belongs to the RutC family.</text>
</comment>
<sequence length="121" mass="13639">MKSYPEPMGPYSTYTIEGHFLYTAGQLPLNPVTGQLSDGFEAQCRQVFVNLQSILAEQKLDLNHIYKLNVYLTDVTNVEILNHVMTDLFEEPYPVRTAVQVSALPLQALIEVEAVARVKQL</sequence>
<dbReference type="InterPro" id="IPR006175">
    <property type="entry name" value="YjgF/YER057c/UK114"/>
</dbReference>
<dbReference type="NCBIfam" id="TIGR00004">
    <property type="entry name" value="Rid family detoxifying hydrolase"/>
    <property type="match status" value="1"/>
</dbReference>
<dbReference type="GO" id="GO:0019239">
    <property type="term" value="F:deaminase activity"/>
    <property type="evidence" value="ECO:0007669"/>
    <property type="project" value="TreeGrafter"/>
</dbReference>
<dbReference type="GO" id="GO:0005829">
    <property type="term" value="C:cytosol"/>
    <property type="evidence" value="ECO:0007669"/>
    <property type="project" value="TreeGrafter"/>
</dbReference>
<evidence type="ECO:0008006" key="4">
    <source>
        <dbReference type="Google" id="ProtNLM"/>
    </source>
</evidence>
<dbReference type="CDD" id="cd00448">
    <property type="entry name" value="YjgF_YER057c_UK114_family"/>
    <property type="match status" value="1"/>
</dbReference>
<dbReference type="GeneID" id="69900113"/>
<accession>A0A0H2UT46</accession>
<dbReference type="PANTHER" id="PTHR11803:SF39">
    <property type="entry name" value="2-IMINOBUTANOATE_2-IMINOPROPANOATE DEAMINASE"/>
    <property type="match status" value="1"/>
</dbReference>
<gene>
    <name evidence="2" type="ordered locus">SpyM3_0112</name>
</gene>
<evidence type="ECO:0000313" key="2">
    <source>
        <dbReference type="EMBL" id="AAM78719.1"/>
    </source>
</evidence>
<dbReference type="FunFam" id="3.30.1330.40:FF:000001">
    <property type="entry name" value="L-PSP family endoribonuclease"/>
    <property type="match status" value="1"/>
</dbReference>